<sequence>MLKILIVLLTIAMIIALITAAKHLWTTTSGQKTQYWLMWRVALAVTLIVTILFGVFSGQLTMQAPWHGTY</sequence>
<evidence type="ECO:0000313" key="2">
    <source>
        <dbReference type="EMBL" id="WLD58159.1"/>
    </source>
</evidence>
<keyword evidence="1" id="KW-0472">Membrane</keyword>
<keyword evidence="1" id="KW-1133">Transmembrane helix</keyword>
<accession>A0AB38YFI6</accession>
<proteinExistence type="predicted"/>
<keyword evidence="1" id="KW-0812">Transmembrane</keyword>
<dbReference type="InterPro" id="IPR021313">
    <property type="entry name" value="DUF2909"/>
</dbReference>
<gene>
    <name evidence="2" type="ORF">NFC81_15815</name>
</gene>
<reference evidence="2" key="1">
    <citation type="submission" date="2022-07" db="EMBL/GenBank/DDBJ databases">
        <title>Complete genome sequence of Salinispirillum sp. LH10-3-1 capable of multiple carbohydrate inversion isolated from a soda lake.</title>
        <authorList>
            <person name="Liu J."/>
            <person name="Zhai Y."/>
            <person name="Zhang H."/>
            <person name="Yang H."/>
            <person name="Qu J."/>
            <person name="Li J."/>
        </authorList>
    </citation>
    <scope>NUCLEOTIDE SEQUENCE</scope>
    <source>
        <strain evidence="2">LH 10-3-1</strain>
    </source>
</reference>
<evidence type="ECO:0000256" key="1">
    <source>
        <dbReference type="SAM" id="Phobius"/>
    </source>
</evidence>
<dbReference type="RefSeq" id="WP_304995446.1">
    <property type="nucleotide sequence ID" value="NZ_CP101717.1"/>
</dbReference>
<feature type="transmembrane region" description="Helical" evidence="1">
    <location>
        <begin position="36"/>
        <end position="56"/>
    </location>
</feature>
<dbReference type="Pfam" id="PF11137">
    <property type="entry name" value="DUF2909"/>
    <property type="match status" value="1"/>
</dbReference>
<dbReference type="AlphaFoldDB" id="A0AB38YFI6"/>
<name>A0AB38YFI6_9GAMM</name>
<protein>
    <submittedName>
        <fullName evidence="2">DUF2909 domain-containing protein</fullName>
    </submittedName>
</protein>
<organism evidence="2">
    <name type="scientific">Salinispirillum sp. LH 10-3-1</name>
    <dbReference type="NCBI Taxonomy" id="2952525"/>
    <lineage>
        <taxon>Bacteria</taxon>
        <taxon>Pseudomonadati</taxon>
        <taxon>Pseudomonadota</taxon>
        <taxon>Gammaproteobacteria</taxon>
        <taxon>Oceanospirillales</taxon>
        <taxon>Saccharospirillaceae</taxon>
        <taxon>Salinispirillum</taxon>
    </lineage>
</organism>
<dbReference type="EMBL" id="CP101717">
    <property type="protein sequence ID" value="WLD58159.1"/>
    <property type="molecule type" value="Genomic_DNA"/>
</dbReference>